<evidence type="ECO:0000313" key="2">
    <source>
        <dbReference type="Proteomes" id="UP001278087"/>
    </source>
</evidence>
<organism evidence="1 2">
    <name type="scientific">Citrobacter freundii</name>
    <dbReference type="NCBI Taxonomy" id="546"/>
    <lineage>
        <taxon>Bacteria</taxon>
        <taxon>Pseudomonadati</taxon>
        <taxon>Pseudomonadota</taxon>
        <taxon>Gammaproteobacteria</taxon>
        <taxon>Enterobacterales</taxon>
        <taxon>Enterobacteriaceae</taxon>
        <taxon>Citrobacter</taxon>
        <taxon>Citrobacter freundii complex</taxon>
    </lineage>
</organism>
<comment type="caution">
    <text evidence="1">The sequence shown here is derived from an EMBL/GenBank/DDBJ whole genome shotgun (WGS) entry which is preliminary data.</text>
</comment>
<proteinExistence type="predicted"/>
<gene>
    <name evidence="1" type="ORF">RYZ67_06940</name>
</gene>
<evidence type="ECO:0000313" key="1">
    <source>
        <dbReference type="EMBL" id="MDW2758216.1"/>
    </source>
</evidence>
<dbReference type="EMBL" id="JAWPBU010000005">
    <property type="protein sequence ID" value="MDW2758216.1"/>
    <property type="molecule type" value="Genomic_DNA"/>
</dbReference>
<reference evidence="1" key="1">
    <citation type="submission" date="2023-10" db="EMBL/GenBank/DDBJ databases">
        <title>Fecal carriage and genetic characteristics of carbapenem-resistant Enterobacterales among healthy adults from four provinces of China.</title>
        <authorList>
            <person name="Li Y."/>
            <person name="Zhang R."/>
        </authorList>
    </citation>
    <scope>NUCLEOTIDE SEQUENCE</scope>
    <source>
        <strain evidence="1">HN-136</strain>
    </source>
</reference>
<sequence>MCVMRGMRQCLSDWGIKNYRVERYYCLIDSRHT</sequence>
<name>A0AAP6CPC1_CITFR</name>
<dbReference type="AlphaFoldDB" id="A0AAP6CPC1"/>
<accession>A0AAP6CPC1</accession>
<protein>
    <submittedName>
        <fullName evidence="1">Uncharacterized protein</fullName>
    </submittedName>
</protein>
<dbReference type="Proteomes" id="UP001278087">
    <property type="component" value="Unassembled WGS sequence"/>
</dbReference>